<organism evidence="6 7">
    <name type="scientific">Pseudomyxococcus hansupus</name>
    <dbReference type="NCBI Taxonomy" id="1297742"/>
    <lineage>
        <taxon>Bacteria</taxon>
        <taxon>Pseudomonadati</taxon>
        <taxon>Myxococcota</taxon>
        <taxon>Myxococcia</taxon>
        <taxon>Myxococcales</taxon>
        <taxon>Cystobacterineae</taxon>
        <taxon>Myxococcaceae</taxon>
        <taxon>Pseudomyxococcus</taxon>
    </lineage>
</organism>
<dbReference type="PROSITE" id="PS50977">
    <property type="entry name" value="HTH_TETR_2"/>
    <property type="match status" value="1"/>
</dbReference>
<evidence type="ECO:0000313" key="6">
    <source>
        <dbReference type="EMBL" id="AKQ66900.1"/>
    </source>
</evidence>
<accession>A0A0H4WZW0</accession>
<dbReference type="Proteomes" id="UP000009026">
    <property type="component" value="Chromosome"/>
</dbReference>
<dbReference type="PANTHER" id="PTHR47506">
    <property type="entry name" value="TRANSCRIPTIONAL REGULATORY PROTEIN"/>
    <property type="match status" value="1"/>
</dbReference>
<evidence type="ECO:0000256" key="3">
    <source>
        <dbReference type="ARBA" id="ARBA00023163"/>
    </source>
</evidence>
<gene>
    <name evidence="6" type="ORF">A176_003812</name>
</gene>
<protein>
    <submittedName>
        <fullName evidence="6">Transcriptional regulator, TetR family</fullName>
    </submittedName>
</protein>
<dbReference type="eggNOG" id="COG1309">
    <property type="taxonomic scope" value="Bacteria"/>
</dbReference>
<dbReference type="Gene3D" id="1.10.357.10">
    <property type="entry name" value="Tetracycline Repressor, domain 2"/>
    <property type="match status" value="1"/>
</dbReference>
<evidence type="ECO:0000256" key="4">
    <source>
        <dbReference type="PROSITE-ProRule" id="PRU00335"/>
    </source>
</evidence>
<dbReference type="PANTHER" id="PTHR47506:SF1">
    <property type="entry name" value="HTH-TYPE TRANSCRIPTIONAL REGULATOR YJDC"/>
    <property type="match status" value="1"/>
</dbReference>
<dbReference type="RefSeq" id="WP_002640245.1">
    <property type="nucleotide sequence ID" value="NZ_CP012109.1"/>
</dbReference>
<keyword evidence="1" id="KW-0805">Transcription regulation</keyword>
<evidence type="ECO:0000256" key="1">
    <source>
        <dbReference type="ARBA" id="ARBA00023015"/>
    </source>
</evidence>
<evidence type="ECO:0000313" key="7">
    <source>
        <dbReference type="Proteomes" id="UP000009026"/>
    </source>
</evidence>
<dbReference type="Pfam" id="PF16925">
    <property type="entry name" value="TetR_C_13"/>
    <property type="match status" value="1"/>
</dbReference>
<dbReference type="InterPro" id="IPR036271">
    <property type="entry name" value="Tet_transcr_reg_TetR-rel_C_sf"/>
</dbReference>
<dbReference type="InterPro" id="IPR009057">
    <property type="entry name" value="Homeodomain-like_sf"/>
</dbReference>
<dbReference type="InterPro" id="IPR011075">
    <property type="entry name" value="TetR_C"/>
</dbReference>
<name>A0A0H4WZW0_9BACT</name>
<dbReference type="OrthoDB" id="270177at2"/>
<sequence length="201" mass="21525">MARTRAFDETEAVRKALGVFWSRGYEATSLSDLESATGLNRSSLYQAFESKRGLFARAVALYLQEVITPRLTVFAASPAGLSQVTAYFESLANTMGTAPPTLTRRGCLLVNTATELAPHDAEAHRAVEDYRALLQGHLLRALEAAARAGVIPRKSVTRRVELLVGAVIGVLVTARLDPAAAAKLARATASEVADWARDEGA</sequence>
<dbReference type="Pfam" id="PF00440">
    <property type="entry name" value="TetR_N"/>
    <property type="match status" value="1"/>
</dbReference>
<dbReference type="GO" id="GO:0003677">
    <property type="term" value="F:DNA binding"/>
    <property type="evidence" value="ECO:0007669"/>
    <property type="project" value="UniProtKB-UniRule"/>
</dbReference>
<keyword evidence="3" id="KW-0804">Transcription</keyword>
<reference evidence="6 7" key="1">
    <citation type="journal article" date="2016" name="PLoS ONE">
        <title>Complete Genome Sequence and Comparative Genomics of a Novel Myxobacterium Myxococcus hansupus.</title>
        <authorList>
            <person name="Sharma G."/>
            <person name="Narwani T."/>
            <person name="Subramanian S."/>
        </authorList>
    </citation>
    <scope>NUCLEOTIDE SEQUENCE [LARGE SCALE GENOMIC DNA]</scope>
    <source>
        <strain evidence="7">mixupus</strain>
    </source>
</reference>
<dbReference type="PATRIC" id="fig|1297742.4.peg.3855"/>
<evidence type="ECO:0000259" key="5">
    <source>
        <dbReference type="PROSITE" id="PS50977"/>
    </source>
</evidence>
<dbReference type="KEGG" id="mym:A176_003812"/>
<dbReference type="SUPFAM" id="SSF46689">
    <property type="entry name" value="Homeodomain-like"/>
    <property type="match status" value="1"/>
</dbReference>
<dbReference type="Gene3D" id="1.10.10.60">
    <property type="entry name" value="Homeodomain-like"/>
    <property type="match status" value="1"/>
</dbReference>
<dbReference type="EMBL" id="CP012109">
    <property type="protein sequence ID" value="AKQ66900.1"/>
    <property type="molecule type" value="Genomic_DNA"/>
</dbReference>
<dbReference type="AlphaFoldDB" id="A0A0H4WZW0"/>
<dbReference type="SUPFAM" id="SSF48498">
    <property type="entry name" value="Tetracyclin repressor-like, C-terminal domain"/>
    <property type="match status" value="1"/>
</dbReference>
<dbReference type="InterPro" id="IPR001647">
    <property type="entry name" value="HTH_TetR"/>
</dbReference>
<evidence type="ECO:0000256" key="2">
    <source>
        <dbReference type="ARBA" id="ARBA00023125"/>
    </source>
</evidence>
<proteinExistence type="predicted"/>
<feature type="DNA-binding region" description="H-T-H motif" evidence="4">
    <location>
        <begin position="29"/>
        <end position="48"/>
    </location>
</feature>
<keyword evidence="2 4" id="KW-0238">DNA-binding</keyword>
<feature type="domain" description="HTH tetR-type" evidence="5">
    <location>
        <begin position="6"/>
        <end position="66"/>
    </location>
</feature>
<keyword evidence="7" id="KW-1185">Reference proteome</keyword>